<dbReference type="Proteomes" id="UP000430519">
    <property type="component" value="Unassembled WGS sequence"/>
</dbReference>
<dbReference type="RefSeq" id="WP_160979123.1">
    <property type="nucleotide sequence ID" value="NZ_WVHK01000032.1"/>
</dbReference>
<dbReference type="AlphaFoldDB" id="A0A6I4YCC6"/>
<accession>A0A6I4YCC6</accession>
<protein>
    <recommendedName>
        <fullName evidence="3">MalT-like TPR region domain-containing protein</fullName>
    </recommendedName>
</protein>
<dbReference type="EMBL" id="WVHK01000032">
    <property type="protein sequence ID" value="MXV19999.1"/>
    <property type="molecule type" value="Genomic_DNA"/>
</dbReference>
<keyword evidence="2" id="KW-1185">Reference proteome</keyword>
<proteinExistence type="predicted"/>
<sequence length="582" mass="64808">MDIDAVDLESSQVFQDWFIEQLEREVTPEQIVEALEGVGSDTAYVRALVVSYWRSTPHYDRLLKQCLTLSSVIANEVAKGFAVYQRSVNIMMEGGAHMHARLAEMRGALDFSLRRLAQVPITDLQIEAQIGIYIPKSILHLNEQNFDEALQYASQALFLAEQIGGRVSVARARSALISCHSVAGHVETTIALAQDDRRQPFRYGWRFTELALANSLFLLGNSAEAVATVNDLIQRVDGVYQQRARSLMQQKAALWGVGGLDGEVFPTLPGEEPFGWMTEAMRELMRATALPREGRELEERASHFAQAIQICRLADDEGLRIYQWQRLFTKWVTATAHLGRGEYSAAAGALEQIGDLPGEFFDLRVLSLGAGLELALAWNAPSGTSVARMEAGLRRVFAEAEERRYASAPGLARLLHRWHPTAAAYLALMPEPIGACAFAIRNVMKVGQQNVAFDDVVLPPVYACDLVLRALDFDLRRDFSFVQSDPGGSRRKKKELLQQVGEVMVWRQPISAVRIAYGLLTHQKESYHLRARSIIQSYGVRPSTAALYPMMGTLEEVERAVRALLDGHLTPKGLAARMLEIS</sequence>
<reference evidence="1 2" key="1">
    <citation type="submission" date="2019-11" db="EMBL/GenBank/DDBJ databases">
        <title>Genome sequence of Deinococcus xianganensis Y35, AI-2 producing algicidal bacterium, isolated from lake water.</title>
        <authorList>
            <person name="Li Y."/>
        </authorList>
    </citation>
    <scope>NUCLEOTIDE SEQUENCE [LARGE SCALE GENOMIC DNA]</scope>
    <source>
        <strain evidence="1 2">Y35</strain>
    </source>
</reference>
<evidence type="ECO:0000313" key="1">
    <source>
        <dbReference type="EMBL" id="MXV19999.1"/>
    </source>
</evidence>
<dbReference type="SUPFAM" id="SSF48452">
    <property type="entry name" value="TPR-like"/>
    <property type="match status" value="1"/>
</dbReference>
<evidence type="ECO:0008006" key="3">
    <source>
        <dbReference type="Google" id="ProtNLM"/>
    </source>
</evidence>
<name>A0A6I4YCC6_9DEIO</name>
<evidence type="ECO:0000313" key="2">
    <source>
        <dbReference type="Proteomes" id="UP000430519"/>
    </source>
</evidence>
<dbReference type="InterPro" id="IPR011990">
    <property type="entry name" value="TPR-like_helical_dom_sf"/>
</dbReference>
<comment type="caution">
    <text evidence="1">The sequence shown here is derived from an EMBL/GenBank/DDBJ whole genome shotgun (WGS) entry which is preliminary data.</text>
</comment>
<organism evidence="1 2">
    <name type="scientific">Deinococcus xianganensis</name>
    <dbReference type="NCBI Taxonomy" id="1507289"/>
    <lineage>
        <taxon>Bacteria</taxon>
        <taxon>Thermotogati</taxon>
        <taxon>Deinococcota</taxon>
        <taxon>Deinococci</taxon>
        <taxon>Deinococcales</taxon>
        <taxon>Deinococcaceae</taxon>
        <taxon>Deinococcus</taxon>
    </lineage>
</organism>
<gene>
    <name evidence="1" type="ORF">GLX28_10145</name>
</gene>